<dbReference type="PROSITE" id="PS01229">
    <property type="entry name" value="COF_2"/>
    <property type="match status" value="1"/>
</dbReference>
<dbReference type="InterPro" id="IPR036412">
    <property type="entry name" value="HAD-like_sf"/>
</dbReference>
<dbReference type="Pfam" id="PF08282">
    <property type="entry name" value="Hydrolase_3"/>
    <property type="match status" value="1"/>
</dbReference>
<dbReference type="PANTHER" id="PTHR10000:SF25">
    <property type="entry name" value="PHOSPHATASE YKRA-RELATED"/>
    <property type="match status" value="1"/>
</dbReference>
<gene>
    <name evidence="1" type="ORF">J2S02_000210</name>
</gene>
<dbReference type="EMBL" id="JAUSTZ010000001">
    <property type="protein sequence ID" value="MDQ0223888.1"/>
    <property type="molecule type" value="Genomic_DNA"/>
</dbReference>
<dbReference type="Proteomes" id="UP001232245">
    <property type="component" value="Unassembled WGS sequence"/>
</dbReference>
<evidence type="ECO:0000313" key="1">
    <source>
        <dbReference type="EMBL" id="MDQ0223888.1"/>
    </source>
</evidence>
<dbReference type="NCBIfam" id="TIGR00099">
    <property type="entry name" value="Cof-subfamily"/>
    <property type="match status" value="1"/>
</dbReference>
<comment type="caution">
    <text evidence="1">The sequence shown here is derived from an EMBL/GenBank/DDBJ whole genome shotgun (WGS) entry which is preliminary data.</text>
</comment>
<dbReference type="InterPro" id="IPR023214">
    <property type="entry name" value="HAD_sf"/>
</dbReference>
<dbReference type="Gene3D" id="3.40.50.1000">
    <property type="entry name" value="HAD superfamily/HAD-like"/>
    <property type="match status" value="1"/>
</dbReference>
<organism evidence="1 2">
    <name type="scientific">Metabacillus niabensis</name>
    <dbReference type="NCBI Taxonomy" id="324854"/>
    <lineage>
        <taxon>Bacteria</taxon>
        <taxon>Bacillati</taxon>
        <taxon>Bacillota</taxon>
        <taxon>Bacilli</taxon>
        <taxon>Bacillales</taxon>
        <taxon>Bacillaceae</taxon>
        <taxon>Metabacillus</taxon>
    </lineage>
</organism>
<name>A0ABT9YV65_9BACI</name>
<protein>
    <submittedName>
        <fullName evidence="1">Cof subfamily protein (Haloacid dehalogenase superfamily)</fullName>
    </submittedName>
</protein>
<dbReference type="InterPro" id="IPR000150">
    <property type="entry name" value="Cof"/>
</dbReference>
<dbReference type="SFLD" id="SFLDS00003">
    <property type="entry name" value="Haloacid_Dehalogenase"/>
    <property type="match status" value="1"/>
</dbReference>
<sequence>MTNYNILFLDIDGTILRPDDTIEQSTKQAIAEVKEKGIEVFLATGRPLHEISHIAEELNIDSFIGYNGAFAIHKGEEIFNSPMNPKTVESYLEIAKNNGHELVLYTREKNIFPDLDSPAVKDFLEAFHLHYNEQFTPEVVTHILGITLINLTEQDPKLYEKADPTIHLSQVNVDGLRHCYDVIRDTVNKGVAVSHILEHLQIPKEAAIAFGDGMNDKEMLSTVGEGFAMGNGHPELFQYAKHKTTKVTDSGIYNGLKSLGLVK</sequence>
<keyword evidence="2" id="KW-1185">Reference proteome</keyword>
<dbReference type="SFLD" id="SFLDG01140">
    <property type="entry name" value="C2.B:_Phosphomannomutase_and_P"/>
    <property type="match status" value="1"/>
</dbReference>
<dbReference type="Gene3D" id="3.30.1240.10">
    <property type="match status" value="1"/>
</dbReference>
<dbReference type="RefSeq" id="WP_174879403.1">
    <property type="nucleotide sequence ID" value="NZ_CADEPK010000019.1"/>
</dbReference>
<dbReference type="PANTHER" id="PTHR10000">
    <property type="entry name" value="PHOSPHOSERINE PHOSPHATASE"/>
    <property type="match status" value="1"/>
</dbReference>
<accession>A0ABT9YV65</accession>
<evidence type="ECO:0000313" key="2">
    <source>
        <dbReference type="Proteomes" id="UP001232245"/>
    </source>
</evidence>
<dbReference type="NCBIfam" id="TIGR01484">
    <property type="entry name" value="HAD-SF-IIB"/>
    <property type="match status" value="1"/>
</dbReference>
<dbReference type="InterPro" id="IPR006379">
    <property type="entry name" value="HAD-SF_hydro_IIB"/>
</dbReference>
<dbReference type="SUPFAM" id="SSF56784">
    <property type="entry name" value="HAD-like"/>
    <property type="match status" value="1"/>
</dbReference>
<proteinExistence type="predicted"/>
<reference evidence="1 2" key="1">
    <citation type="submission" date="2023-07" db="EMBL/GenBank/DDBJ databases">
        <title>Genomic Encyclopedia of Type Strains, Phase IV (KMG-IV): sequencing the most valuable type-strain genomes for metagenomic binning, comparative biology and taxonomic classification.</title>
        <authorList>
            <person name="Goeker M."/>
        </authorList>
    </citation>
    <scope>NUCLEOTIDE SEQUENCE [LARGE SCALE GENOMIC DNA]</scope>
    <source>
        <strain evidence="1 2">DSM 17723</strain>
    </source>
</reference>